<feature type="transmembrane region" description="Helical" evidence="1">
    <location>
        <begin position="152"/>
        <end position="174"/>
    </location>
</feature>
<evidence type="ECO:0000313" key="3">
    <source>
        <dbReference type="Proteomes" id="UP000594263"/>
    </source>
</evidence>
<dbReference type="AlphaFoldDB" id="A0A7N0T0V9"/>
<dbReference type="PANTHER" id="PTHR35474:SF1">
    <property type="entry name" value="ATP PHOSPHORIBOSYLTRANSFERASE REGULATORY SUBUNIT"/>
    <property type="match status" value="1"/>
</dbReference>
<dbReference type="PANTHER" id="PTHR35474">
    <property type="entry name" value="ATP PHOSPHORIBOSYLTRANSFERASE REGULATORY SUBUNIT"/>
    <property type="match status" value="1"/>
</dbReference>
<dbReference type="EnsemblPlants" id="Kaladp0016s0321.1.v1.1">
    <property type="protein sequence ID" value="Kaladp0016s0321.1.v1.1"/>
    <property type="gene ID" value="Kaladp0016s0321.v1.1"/>
</dbReference>
<sequence length="201" mass="23192">MSSLSHPLTLRDPTHLTTTINRRSIRRRSFRFQHRDLRIDLQPLRQSAIRLAFPYRGCGNPVSDRRRWNRKRWVMDGKFGGYGGVEDDEDGNDEYRSLDLLVRFVQNVFKKISKKARKAVRSVLPVSIPTELVCFSVDGVTILAFLWLAKAFLEVVCTVGSVVFISILVIRGIWSGIAYIRANRMNVLDQERLWNATRPAM</sequence>
<protein>
    <submittedName>
        <fullName evidence="2">Uncharacterized protein</fullName>
    </submittedName>
</protein>
<keyword evidence="1" id="KW-0472">Membrane</keyword>
<dbReference type="GO" id="GO:0009787">
    <property type="term" value="P:regulation of abscisic acid-activated signaling pathway"/>
    <property type="evidence" value="ECO:0007669"/>
    <property type="project" value="InterPro"/>
</dbReference>
<name>A0A7N0T0V9_KALFE</name>
<accession>A0A7N0T0V9</accession>
<keyword evidence="1" id="KW-1133">Transmembrane helix</keyword>
<dbReference type="Proteomes" id="UP000594263">
    <property type="component" value="Unplaced"/>
</dbReference>
<keyword evidence="3" id="KW-1185">Reference proteome</keyword>
<reference evidence="2" key="1">
    <citation type="submission" date="2021-01" db="UniProtKB">
        <authorList>
            <consortium name="EnsemblPlants"/>
        </authorList>
    </citation>
    <scope>IDENTIFICATION</scope>
</reference>
<evidence type="ECO:0000313" key="2">
    <source>
        <dbReference type="EnsemblPlants" id="Kaladp0016s0321.1.v1.1"/>
    </source>
</evidence>
<proteinExistence type="predicted"/>
<dbReference type="Gramene" id="Kaladp0016s0321.1.v1.1">
    <property type="protein sequence ID" value="Kaladp0016s0321.1.v1.1"/>
    <property type="gene ID" value="Kaladp0016s0321.v1.1"/>
</dbReference>
<dbReference type="InterPro" id="IPR039324">
    <property type="entry name" value="SHW1"/>
</dbReference>
<evidence type="ECO:0000256" key="1">
    <source>
        <dbReference type="SAM" id="Phobius"/>
    </source>
</evidence>
<dbReference type="GO" id="GO:0010100">
    <property type="term" value="P:negative regulation of photomorphogenesis"/>
    <property type="evidence" value="ECO:0007669"/>
    <property type="project" value="InterPro"/>
</dbReference>
<organism evidence="2 3">
    <name type="scientific">Kalanchoe fedtschenkoi</name>
    <name type="common">Lavender scallops</name>
    <name type="synonym">South American air plant</name>
    <dbReference type="NCBI Taxonomy" id="63787"/>
    <lineage>
        <taxon>Eukaryota</taxon>
        <taxon>Viridiplantae</taxon>
        <taxon>Streptophyta</taxon>
        <taxon>Embryophyta</taxon>
        <taxon>Tracheophyta</taxon>
        <taxon>Spermatophyta</taxon>
        <taxon>Magnoliopsida</taxon>
        <taxon>eudicotyledons</taxon>
        <taxon>Gunneridae</taxon>
        <taxon>Pentapetalae</taxon>
        <taxon>Saxifragales</taxon>
        <taxon>Crassulaceae</taxon>
        <taxon>Kalanchoe</taxon>
    </lineage>
</organism>
<keyword evidence="1" id="KW-0812">Transmembrane</keyword>